<dbReference type="Proteomes" id="UP000824782">
    <property type="component" value="Unassembled WGS sequence"/>
</dbReference>
<comment type="caution">
    <text evidence="1">The sequence shown here is derived from an EMBL/GenBank/DDBJ whole genome shotgun (WGS) entry which is preliminary data.</text>
</comment>
<organism evidence="1 2">
    <name type="scientific">Engystomops pustulosus</name>
    <name type="common">Tungara frog</name>
    <name type="synonym">Physalaemus pustulosus</name>
    <dbReference type="NCBI Taxonomy" id="76066"/>
    <lineage>
        <taxon>Eukaryota</taxon>
        <taxon>Metazoa</taxon>
        <taxon>Chordata</taxon>
        <taxon>Craniata</taxon>
        <taxon>Vertebrata</taxon>
        <taxon>Euteleostomi</taxon>
        <taxon>Amphibia</taxon>
        <taxon>Batrachia</taxon>
        <taxon>Anura</taxon>
        <taxon>Neobatrachia</taxon>
        <taxon>Hyloidea</taxon>
        <taxon>Leptodactylidae</taxon>
        <taxon>Leiuperinae</taxon>
        <taxon>Engystomops</taxon>
    </lineage>
</organism>
<dbReference type="EMBL" id="WNYA01029233">
    <property type="protein sequence ID" value="KAG8537540.1"/>
    <property type="molecule type" value="Genomic_DNA"/>
</dbReference>
<proteinExistence type="predicted"/>
<accession>A0AAV6YRN8</accession>
<reference evidence="1" key="1">
    <citation type="thesis" date="2020" institute="ProQuest LLC" country="789 East Eisenhower Parkway, Ann Arbor, MI, USA">
        <title>Comparative Genomics and Chromosome Evolution.</title>
        <authorList>
            <person name="Mudd A.B."/>
        </authorList>
    </citation>
    <scope>NUCLEOTIDE SEQUENCE</scope>
    <source>
        <strain evidence="1">237g6f4</strain>
        <tissue evidence="1">Blood</tissue>
    </source>
</reference>
<protein>
    <submittedName>
        <fullName evidence="1">Uncharacterized protein</fullName>
    </submittedName>
</protein>
<gene>
    <name evidence="1" type="ORF">GDO81_024353</name>
</gene>
<evidence type="ECO:0000313" key="1">
    <source>
        <dbReference type="EMBL" id="KAG8537540.1"/>
    </source>
</evidence>
<sequence length="101" mass="11077">MSMMMSEEGVDLSRIDVDVRTLLAAVTSRPDTCVRFLLSQPLQNICKGISSPSRKLWHESHPYSPKSSLSGCILGNQQGLRRRGGSAWTICCHAANLQDSS</sequence>
<name>A0AAV6YRN8_ENGPU</name>
<keyword evidence="2" id="KW-1185">Reference proteome</keyword>
<evidence type="ECO:0000313" key="2">
    <source>
        <dbReference type="Proteomes" id="UP000824782"/>
    </source>
</evidence>
<dbReference type="AlphaFoldDB" id="A0AAV6YRN8"/>